<feature type="domain" description="HTH araC/xylS-type" evidence="1">
    <location>
        <begin position="138"/>
        <end position="233"/>
    </location>
</feature>
<reference evidence="2 3" key="1">
    <citation type="submission" date="2019-03" db="EMBL/GenBank/DDBJ databases">
        <title>Genomic Encyclopedia of Archaeal and Bacterial Type Strains, Phase II (KMG-II): from individual species to whole genera.</title>
        <authorList>
            <person name="Goeker M."/>
        </authorList>
    </citation>
    <scope>NUCLEOTIDE SEQUENCE [LARGE SCALE GENOMIC DNA]</scope>
    <source>
        <strain evidence="2 3">DSM 19034</strain>
    </source>
</reference>
<dbReference type="RefSeq" id="WP_133557638.1">
    <property type="nucleotide sequence ID" value="NZ_SNWM01000004.1"/>
</dbReference>
<dbReference type="OrthoDB" id="635259at2"/>
<dbReference type="EMBL" id="SNWM01000004">
    <property type="protein sequence ID" value="TDO20828.1"/>
    <property type="molecule type" value="Genomic_DNA"/>
</dbReference>
<evidence type="ECO:0000313" key="2">
    <source>
        <dbReference type="EMBL" id="TDO20828.1"/>
    </source>
</evidence>
<keyword evidence="3" id="KW-1185">Reference proteome</keyword>
<evidence type="ECO:0000313" key="3">
    <source>
        <dbReference type="Proteomes" id="UP000295499"/>
    </source>
</evidence>
<dbReference type="GO" id="GO:0003700">
    <property type="term" value="F:DNA-binding transcription factor activity"/>
    <property type="evidence" value="ECO:0007669"/>
    <property type="project" value="InterPro"/>
</dbReference>
<protein>
    <recommendedName>
        <fullName evidence="1">HTH araC/xylS-type domain-containing protein</fullName>
    </recommendedName>
</protein>
<gene>
    <name evidence="2" type="ORF">CLV32_3462</name>
</gene>
<dbReference type="Pfam" id="PF20240">
    <property type="entry name" value="DUF6597"/>
    <property type="match status" value="1"/>
</dbReference>
<dbReference type="SMART" id="SM00342">
    <property type="entry name" value="HTH_ARAC"/>
    <property type="match status" value="1"/>
</dbReference>
<dbReference type="Proteomes" id="UP000295499">
    <property type="component" value="Unassembled WGS sequence"/>
</dbReference>
<dbReference type="PROSITE" id="PS01124">
    <property type="entry name" value="HTH_ARAC_FAMILY_2"/>
    <property type="match status" value="1"/>
</dbReference>
<evidence type="ECO:0000259" key="1">
    <source>
        <dbReference type="PROSITE" id="PS01124"/>
    </source>
</evidence>
<name>A0A4R6IGH8_9SPHI</name>
<organism evidence="2 3">
    <name type="scientific">Pedobacter duraquae</name>
    <dbReference type="NCBI Taxonomy" id="425511"/>
    <lineage>
        <taxon>Bacteria</taxon>
        <taxon>Pseudomonadati</taxon>
        <taxon>Bacteroidota</taxon>
        <taxon>Sphingobacteriia</taxon>
        <taxon>Sphingobacteriales</taxon>
        <taxon>Sphingobacteriaceae</taxon>
        <taxon>Pedobacter</taxon>
    </lineage>
</organism>
<dbReference type="Gene3D" id="1.10.10.60">
    <property type="entry name" value="Homeodomain-like"/>
    <property type="match status" value="1"/>
</dbReference>
<dbReference type="InterPro" id="IPR018060">
    <property type="entry name" value="HTH_AraC"/>
</dbReference>
<comment type="caution">
    <text evidence="2">The sequence shown here is derived from an EMBL/GenBank/DDBJ whole genome shotgun (WGS) entry which is preliminary data.</text>
</comment>
<dbReference type="GO" id="GO:0043565">
    <property type="term" value="F:sequence-specific DNA binding"/>
    <property type="evidence" value="ECO:0007669"/>
    <property type="project" value="InterPro"/>
</dbReference>
<dbReference type="AlphaFoldDB" id="A0A4R6IGH8"/>
<dbReference type="InterPro" id="IPR046532">
    <property type="entry name" value="DUF6597"/>
</dbReference>
<proteinExistence type="predicted"/>
<accession>A0A4R6IGH8</accession>
<sequence length="247" mass="28515">MEYKVIKPDPSLTDFVDSFWMLKSEDNQNKEIIVLPDGRVDIIFEWSEQNPLHVMLMTLDQAASAATLPARTIMFAVSMKIPALEYILDIKQTMNSHPKLLPNDFMGITSDDLKDFDSFVDRISRSMLTTAQSKNIDSRKKKLFEMIYETDGAMTVGLLAERSCWSARQINRYFNDWTGISLKKYSNILKFRASFAQLREGKLFPRGEFFDQPHFIKLIKKLSGVTPKELSKNKNDRFIQFSASTDK</sequence>